<keyword evidence="3" id="KW-1185">Reference proteome</keyword>
<organism evidence="2 3">
    <name type="scientific">Anaerocolumna xylanovorans DSM 12503</name>
    <dbReference type="NCBI Taxonomy" id="1121345"/>
    <lineage>
        <taxon>Bacteria</taxon>
        <taxon>Bacillati</taxon>
        <taxon>Bacillota</taxon>
        <taxon>Clostridia</taxon>
        <taxon>Lachnospirales</taxon>
        <taxon>Lachnospiraceae</taxon>
        <taxon>Anaerocolumna</taxon>
    </lineage>
</organism>
<dbReference type="PANTHER" id="PTHR31157:SF1">
    <property type="entry name" value="SCP DOMAIN-CONTAINING PROTEIN"/>
    <property type="match status" value="1"/>
</dbReference>
<name>A0A1M7YMM2_9FIRM</name>
<dbReference type="SUPFAM" id="SSF55797">
    <property type="entry name" value="PR-1-like"/>
    <property type="match status" value="1"/>
</dbReference>
<dbReference type="Proteomes" id="UP000184612">
    <property type="component" value="Unassembled WGS sequence"/>
</dbReference>
<evidence type="ECO:0000313" key="2">
    <source>
        <dbReference type="EMBL" id="SHO53827.1"/>
    </source>
</evidence>
<reference evidence="2 3" key="1">
    <citation type="submission" date="2016-12" db="EMBL/GenBank/DDBJ databases">
        <authorList>
            <person name="Song W.-J."/>
            <person name="Kurnit D.M."/>
        </authorList>
    </citation>
    <scope>NUCLEOTIDE SEQUENCE [LARGE SCALE GENOMIC DNA]</scope>
    <source>
        <strain evidence="2 3">DSM 12503</strain>
    </source>
</reference>
<evidence type="ECO:0000313" key="3">
    <source>
        <dbReference type="Proteomes" id="UP000184612"/>
    </source>
</evidence>
<dbReference type="STRING" id="1121345.SAMN02745217_04306"/>
<protein>
    <submittedName>
        <fullName evidence="2">Cysteine-rich secretory protein family protein</fullName>
    </submittedName>
</protein>
<feature type="domain" description="SCP" evidence="1">
    <location>
        <begin position="362"/>
        <end position="480"/>
    </location>
</feature>
<dbReference type="Gene3D" id="3.40.33.10">
    <property type="entry name" value="CAP"/>
    <property type="match status" value="1"/>
</dbReference>
<gene>
    <name evidence="2" type="ORF">SAMN02745217_04306</name>
</gene>
<dbReference type="Pfam" id="PF00188">
    <property type="entry name" value="CAP"/>
    <property type="match status" value="1"/>
</dbReference>
<dbReference type="RefSeq" id="WP_073590940.1">
    <property type="nucleotide sequence ID" value="NZ_FRFD01000015.1"/>
</dbReference>
<evidence type="ECO:0000259" key="1">
    <source>
        <dbReference type="Pfam" id="PF00188"/>
    </source>
</evidence>
<accession>A0A1M7YMM2</accession>
<dbReference type="InterPro" id="IPR014044">
    <property type="entry name" value="CAP_dom"/>
</dbReference>
<dbReference type="EMBL" id="FRFD01000015">
    <property type="protein sequence ID" value="SHO53827.1"/>
    <property type="molecule type" value="Genomic_DNA"/>
</dbReference>
<sequence>MIKSIYKKVVIALILTLTVLNFNTLQMNAASRTKTVTTQAELASALQNEQVGEIIIQPGKDTTFKIGKKDYNKNLVVYQDKTTLVNNGKFNSCNIIVKTTAQATKAIENIKKYHRSGKIALVIYNPQKGIVLPKGDLQSIASLEIDNCMPSIKNYANWKNIWIKNMYEGEFTQYGNTDTITVTGNLQGMTIVVGARVKKINYDQKEGSHGNTSWNDIKIDGSLDSIIISKKLDMMISGRNSSNIRKNLINRSDEDITVYFDGEEGYYLLNEKSILQKYTKEGFKVIYEDENYYYDFIDDTIEGLDVNTPEKMVKSEDVNSPVAGNEDKTYKYKEYTVSTGVGKMATVFGYFDEAASYDAFLKVNELRASLGLNKLEWNKKLFSIAETRATDLVRKYSHTRPNGDSCFNLLAENGMQYSHLGENLAAGYTSVDAVMEAWKNSPEHYENMIHADYKSMIVGCIIAKDETDKTGYKYYWVQMFVG</sequence>
<dbReference type="CDD" id="cd05379">
    <property type="entry name" value="CAP_bacterial"/>
    <property type="match status" value="1"/>
</dbReference>
<dbReference type="AlphaFoldDB" id="A0A1M7YMM2"/>
<dbReference type="OrthoDB" id="9783944at2"/>
<proteinExistence type="predicted"/>
<dbReference type="PANTHER" id="PTHR31157">
    <property type="entry name" value="SCP DOMAIN-CONTAINING PROTEIN"/>
    <property type="match status" value="1"/>
</dbReference>
<dbReference type="InterPro" id="IPR035940">
    <property type="entry name" value="CAP_sf"/>
</dbReference>